<dbReference type="STRING" id="330214.NIDE2269"/>
<dbReference type="SUPFAM" id="SSF141371">
    <property type="entry name" value="PilZ domain-like"/>
    <property type="match status" value="1"/>
</dbReference>
<reference evidence="2 3" key="1">
    <citation type="journal article" date="2010" name="Proc. Natl. Acad. Sci. U.S.A.">
        <title>A Nitrospira metagenome illuminates the physiology and evolution of globally important nitrite-oxidizing bacteria.</title>
        <authorList>
            <person name="Lucker S."/>
            <person name="Wagner M."/>
            <person name="Maixner F."/>
            <person name="Pelletier E."/>
            <person name="Koch H."/>
            <person name="Vacherie B."/>
            <person name="Rattei T."/>
            <person name="Sinninghe Damste J."/>
            <person name="Spieck E."/>
            <person name="Le Paslier D."/>
            <person name="Daims H."/>
        </authorList>
    </citation>
    <scope>NUCLEOTIDE SEQUENCE [LARGE SCALE GENOMIC DNA]</scope>
</reference>
<dbReference type="Proteomes" id="UP000001660">
    <property type="component" value="Chromosome"/>
</dbReference>
<dbReference type="GO" id="GO:0035438">
    <property type="term" value="F:cyclic-di-GMP binding"/>
    <property type="evidence" value="ECO:0007669"/>
    <property type="project" value="InterPro"/>
</dbReference>
<name>D8PFE7_9BACT</name>
<dbReference type="InterPro" id="IPR009875">
    <property type="entry name" value="PilZ_domain"/>
</dbReference>
<accession>D8PFE7</accession>
<sequence length="125" mass="13882">MKNRYSQRVSVDCSVMFAGESMVAEGRILDLSLPGCLMESSKTLAAGEYIQLRLFLPDQQAPLHVELAAVRWAEDSKVGIEFIRTSKPEQHRLEQFVHRTSGCDTSSTLNNQGVLAGSVQNEKQL</sequence>
<protein>
    <recommendedName>
        <fullName evidence="1">PilZ domain-containing protein</fullName>
    </recommendedName>
</protein>
<feature type="domain" description="PilZ" evidence="1">
    <location>
        <begin position="4"/>
        <end position="97"/>
    </location>
</feature>
<evidence type="ECO:0000313" key="3">
    <source>
        <dbReference type="Proteomes" id="UP000001660"/>
    </source>
</evidence>
<dbReference type="HOGENOM" id="CLU_165331_0_0_0"/>
<proteinExistence type="predicted"/>
<keyword evidence="3" id="KW-1185">Reference proteome</keyword>
<dbReference type="AlphaFoldDB" id="D8PFE7"/>
<dbReference type="KEGG" id="nde:NIDE2269"/>
<dbReference type="Gene3D" id="2.40.10.220">
    <property type="entry name" value="predicted glycosyltransferase like domains"/>
    <property type="match status" value="1"/>
</dbReference>
<dbReference type="Pfam" id="PF07238">
    <property type="entry name" value="PilZ"/>
    <property type="match status" value="1"/>
</dbReference>
<dbReference type="EMBL" id="FP929003">
    <property type="protein sequence ID" value="CBK41984.1"/>
    <property type="molecule type" value="Genomic_DNA"/>
</dbReference>
<organism evidence="2 3">
    <name type="scientific">Nitrospira defluvii</name>
    <dbReference type="NCBI Taxonomy" id="330214"/>
    <lineage>
        <taxon>Bacteria</taxon>
        <taxon>Pseudomonadati</taxon>
        <taxon>Nitrospirota</taxon>
        <taxon>Nitrospiria</taxon>
        <taxon>Nitrospirales</taxon>
        <taxon>Nitrospiraceae</taxon>
        <taxon>Nitrospira</taxon>
    </lineage>
</organism>
<gene>
    <name evidence="2" type="ORF">NIDE2269</name>
</gene>
<evidence type="ECO:0000313" key="2">
    <source>
        <dbReference type="EMBL" id="CBK41984.1"/>
    </source>
</evidence>
<evidence type="ECO:0000259" key="1">
    <source>
        <dbReference type="Pfam" id="PF07238"/>
    </source>
</evidence>